<evidence type="ECO:0000313" key="2">
    <source>
        <dbReference type="Proteomes" id="UP000030645"/>
    </source>
</evidence>
<keyword evidence="2" id="KW-1185">Reference proteome</keyword>
<name>W9RSC2_9ROSA</name>
<dbReference type="EMBL" id="KE345130">
    <property type="protein sequence ID" value="EXB94182.1"/>
    <property type="molecule type" value="Genomic_DNA"/>
</dbReference>
<protein>
    <submittedName>
        <fullName evidence="1">Uncharacterized protein</fullName>
    </submittedName>
</protein>
<accession>W9RSC2</accession>
<evidence type="ECO:0000313" key="1">
    <source>
        <dbReference type="EMBL" id="EXB94182.1"/>
    </source>
</evidence>
<proteinExistence type="predicted"/>
<reference evidence="2" key="1">
    <citation type="submission" date="2013-01" db="EMBL/GenBank/DDBJ databases">
        <title>Draft Genome Sequence of a Mulberry Tree, Morus notabilis C.K. Schneid.</title>
        <authorList>
            <person name="He N."/>
            <person name="Zhao S."/>
        </authorList>
    </citation>
    <scope>NUCLEOTIDE SEQUENCE</scope>
</reference>
<gene>
    <name evidence="1" type="ORF">L484_007845</name>
</gene>
<sequence length="122" mass="12809">MVLQGEDGTGNILWPSPYLVAIVYKCLARDKGTIGLLSPSLPLLNRPRPPTYLAVSNNGGAATLYQIAPTCLINPLIRPPLAMFVRLSTEAELEESAIMSGEPGGRGEVSGFVVAVGAVVCD</sequence>
<dbReference type="Proteomes" id="UP000030645">
    <property type="component" value="Unassembled WGS sequence"/>
</dbReference>
<organism evidence="1 2">
    <name type="scientific">Morus notabilis</name>
    <dbReference type="NCBI Taxonomy" id="981085"/>
    <lineage>
        <taxon>Eukaryota</taxon>
        <taxon>Viridiplantae</taxon>
        <taxon>Streptophyta</taxon>
        <taxon>Embryophyta</taxon>
        <taxon>Tracheophyta</taxon>
        <taxon>Spermatophyta</taxon>
        <taxon>Magnoliopsida</taxon>
        <taxon>eudicotyledons</taxon>
        <taxon>Gunneridae</taxon>
        <taxon>Pentapetalae</taxon>
        <taxon>rosids</taxon>
        <taxon>fabids</taxon>
        <taxon>Rosales</taxon>
        <taxon>Moraceae</taxon>
        <taxon>Moreae</taxon>
        <taxon>Morus</taxon>
    </lineage>
</organism>
<dbReference type="AlphaFoldDB" id="W9RSC2"/>